<organism evidence="1 2">
    <name type="scientific">Candidatus Lactobacillus pullistercoris</name>
    <dbReference type="NCBI Taxonomy" id="2838636"/>
    <lineage>
        <taxon>Bacteria</taxon>
        <taxon>Bacillati</taxon>
        <taxon>Bacillota</taxon>
        <taxon>Bacilli</taxon>
        <taxon>Lactobacillales</taxon>
        <taxon>Lactobacillaceae</taxon>
        <taxon>Lactobacillus</taxon>
    </lineage>
</organism>
<accession>A0A9E2KPM8</accession>
<evidence type="ECO:0000313" key="1">
    <source>
        <dbReference type="EMBL" id="MBU3827711.1"/>
    </source>
</evidence>
<protein>
    <submittedName>
        <fullName evidence="1">Uncharacterized protein</fullName>
    </submittedName>
</protein>
<sequence length="87" mass="10326">MNKEYEKKALLVKEIESKQFEISTHYTFKIANDLGMTAEDREVVRRVLNKLDLCPNPSTFDTVENLIHNLNRRKRIANELKPIFDKY</sequence>
<comment type="caution">
    <text evidence="1">The sequence shown here is derived from an EMBL/GenBank/DDBJ whole genome shotgun (WGS) entry which is preliminary data.</text>
</comment>
<dbReference type="AlphaFoldDB" id="A0A9E2KPM8"/>
<dbReference type="EMBL" id="JAHLFT010000011">
    <property type="protein sequence ID" value="MBU3827711.1"/>
    <property type="molecule type" value="Genomic_DNA"/>
</dbReference>
<name>A0A9E2KPM8_9LACO</name>
<gene>
    <name evidence="1" type="ORF">H9806_00805</name>
</gene>
<dbReference type="Proteomes" id="UP000823844">
    <property type="component" value="Unassembled WGS sequence"/>
</dbReference>
<reference evidence="1" key="1">
    <citation type="journal article" date="2021" name="PeerJ">
        <title>Extensive microbial diversity within the chicken gut microbiome revealed by metagenomics and culture.</title>
        <authorList>
            <person name="Gilroy R."/>
            <person name="Ravi A."/>
            <person name="Getino M."/>
            <person name="Pursley I."/>
            <person name="Horton D.L."/>
            <person name="Alikhan N.F."/>
            <person name="Baker D."/>
            <person name="Gharbi K."/>
            <person name="Hall N."/>
            <person name="Watson M."/>
            <person name="Adriaenssens E.M."/>
            <person name="Foster-Nyarko E."/>
            <person name="Jarju S."/>
            <person name="Secka A."/>
            <person name="Antonio M."/>
            <person name="Oren A."/>
            <person name="Chaudhuri R.R."/>
            <person name="La Ragione R."/>
            <person name="Hildebrand F."/>
            <person name="Pallen M.J."/>
        </authorList>
    </citation>
    <scope>NUCLEOTIDE SEQUENCE</scope>
    <source>
        <strain evidence="1">F6-686</strain>
    </source>
</reference>
<reference evidence="1" key="2">
    <citation type="submission" date="2021-04" db="EMBL/GenBank/DDBJ databases">
        <authorList>
            <person name="Gilroy R."/>
        </authorList>
    </citation>
    <scope>NUCLEOTIDE SEQUENCE</scope>
    <source>
        <strain evidence="1">F6-686</strain>
    </source>
</reference>
<evidence type="ECO:0000313" key="2">
    <source>
        <dbReference type="Proteomes" id="UP000823844"/>
    </source>
</evidence>
<proteinExistence type="predicted"/>